<dbReference type="GO" id="GO:0008081">
    <property type="term" value="F:phosphoric diester hydrolase activity"/>
    <property type="evidence" value="ECO:0007669"/>
    <property type="project" value="InterPro"/>
</dbReference>
<evidence type="ECO:0000313" key="7">
    <source>
        <dbReference type="Proteomes" id="UP000322873"/>
    </source>
</evidence>
<dbReference type="InterPro" id="IPR017946">
    <property type="entry name" value="PLC-like_Pdiesterase_TIM-brl"/>
</dbReference>
<dbReference type="AlphaFoldDB" id="A0A5M9J8E2"/>
<keyword evidence="2" id="KW-0547">Nucleotide-binding</keyword>
<dbReference type="GO" id="GO:0006629">
    <property type="term" value="P:lipid metabolic process"/>
    <property type="evidence" value="ECO:0007669"/>
    <property type="project" value="InterPro"/>
</dbReference>
<dbReference type="InterPro" id="IPR003593">
    <property type="entry name" value="AAA+_ATPase"/>
</dbReference>
<dbReference type="SUPFAM" id="SSF53474">
    <property type="entry name" value="alpha/beta-Hydrolases"/>
    <property type="match status" value="1"/>
</dbReference>
<dbReference type="InterPro" id="IPR002018">
    <property type="entry name" value="CarbesteraseB"/>
</dbReference>
<dbReference type="Pfam" id="PF00005">
    <property type="entry name" value="ABC_tran"/>
    <property type="match status" value="1"/>
</dbReference>
<dbReference type="FunFam" id="3.40.50.1820:FF:000266">
    <property type="entry name" value="Carboxylic ester hydrolase"/>
    <property type="match status" value="1"/>
</dbReference>
<dbReference type="SUPFAM" id="SSF51695">
    <property type="entry name" value="PLC-like phosphodiesterases"/>
    <property type="match status" value="1"/>
</dbReference>
<dbReference type="SUPFAM" id="SSF52540">
    <property type="entry name" value="P-loop containing nucleoside triphosphate hydrolases"/>
    <property type="match status" value="1"/>
</dbReference>
<sequence>MEFYLARLTSYTPHHHTPGAPPSRINTLIEQWRTPNDSVNLLSPWTSDLTKDITPIPCHSHNDYWRSIPLFEALAAGCTGVEADIWLNDKAGSEDLLVGHSLRSLRNDRTLQSLYIKPIITILEYQNNFSTAPEEGIKKFNGVFQSSPNTTLTLLLDFKSDGVKLWPSANQQLEALRSKNWLTYWSNSTRKINWRPIIVVATGNAPFDLLVSNNTYRDVFYDAPLNDISNPKYDSTNSYYASASMGTLGKIWLWRFSSIQLGKIKTQIAAANKKSLKARYWDTPSWPGYYNATSKLNIFKGIRYAAPPLGKLRWQKPQQPYENRTSIMQATAYPPRCPQSNDAPMPANYNFTRSGLGNEDCLFLSVWASPDAKGLPVMVWIHGGGYGGGSGNNDFSELANTNSNAFVIVAIQYRLGAFGFLSSSDLVASGGVPNAGLYDINFSLQWVQSHISKFGGDPSRVTIAGESAGGGSVMLQTIAYGGTLGTSLFRNGIVASPYLPMQYDYDGLKPEESYGKFADAVGCSKVNGSVFGCLVGIDTIALQNASAYVSANGDYGQWAFLPVTDGEFLIKRPSEQFLAGEVNGVRILSGSNANEAPSFVPQNISTTTAFNTYTRSLFPLMSNFTLDRLQRIYSIPPTNQGPLFATAGDSSPTALNQSVFAIGQQQRANNLYSETTFVCPSYWTASAFSQSWKYEYSVPPAQHGGDLNAYYAPNRTYLGYGTLSPAFRTTVQKIWGRFIVYDDPTLPTDVITSIINIGNGTQTGDDISAAGTGIWPEWSTKEHSDESYKMLNLNMTGGEETKILWTSADGGVRFNVTENTGSGLRADLKIVDAWDWEGGRGARCDFWARIGSEVPELPSKDLNKDKQKKAKMVNSVDDQTSAPSIEVTNLTYKFPDSTLGLTDITLSLPPSSRTLLIGANGAGKTTLLRLLSGKRLAPTSTISISGLDPFKDSLVGVTYLGLEWVLNPIVRTDIGVRELLASVGGTHYPERRDELVQVLDIDLDWRMHQVSDGERRRVQLAMGLIRPWRILLLDEITVDLDLLSRKRFLDFLREETEKRKCTIVYATHILDNLAGWPTDLVHMSLGKVKEWGAIEKFEKEMSADSNGNSRLGELVLKWLGEDLKERGPRNNQGSAGTSYLVGGVGGYGSEKKV</sequence>
<dbReference type="Pfam" id="PF00135">
    <property type="entry name" value="COesterase"/>
    <property type="match status" value="1"/>
</dbReference>
<protein>
    <recommendedName>
        <fullName evidence="5">ABC transporter domain-containing protein</fullName>
    </recommendedName>
</protein>
<proteinExistence type="inferred from homology"/>
<dbReference type="PROSITE" id="PS50893">
    <property type="entry name" value="ABC_TRANSPORTER_2"/>
    <property type="match status" value="1"/>
</dbReference>
<name>A0A5M9J8E2_MONFR</name>
<keyword evidence="4" id="KW-0067">ATP-binding</keyword>
<dbReference type="VEuPathDB" id="FungiDB:MFRU_036g00120"/>
<evidence type="ECO:0000256" key="4">
    <source>
        <dbReference type="ARBA" id="ARBA00022840"/>
    </source>
</evidence>
<evidence type="ECO:0000256" key="2">
    <source>
        <dbReference type="ARBA" id="ARBA00022741"/>
    </source>
</evidence>
<reference evidence="6 7" key="1">
    <citation type="submission" date="2019-06" db="EMBL/GenBank/DDBJ databases">
        <title>Genome Sequence of the Brown Rot Fungal Pathogen Monilinia fructicola.</title>
        <authorList>
            <person name="De Miccolis Angelini R.M."/>
            <person name="Landi L."/>
            <person name="Abate D."/>
            <person name="Pollastro S."/>
            <person name="Romanazzi G."/>
            <person name="Faretra F."/>
        </authorList>
    </citation>
    <scope>NUCLEOTIDE SEQUENCE [LARGE SCALE GENOMIC DNA]</scope>
    <source>
        <strain evidence="6 7">Mfrc123</strain>
    </source>
</reference>
<dbReference type="VEuPathDB" id="FungiDB:MFRU_036g00130"/>
<dbReference type="PANTHER" id="PTHR11559">
    <property type="entry name" value="CARBOXYLESTERASE"/>
    <property type="match status" value="1"/>
</dbReference>
<dbReference type="InterPro" id="IPR029058">
    <property type="entry name" value="AB_hydrolase_fold"/>
</dbReference>
<dbReference type="InterPro" id="IPR050309">
    <property type="entry name" value="Type-B_Carboxylest/Lipase"/>
</dbReference>
<evidence type="ECO:0000256" key="1">
    <source>
        <dbReference type="ARBA" id="ARBA00005964"/>
    </source>
</evidence>
<dbReference type="GO" id="GO:0016887">
    <property type="term" value="F:ATP hydrolysis activity"/>
    <property type="evidence" value="ECO:0007669"/>
    <property type="project" value="InterPro"/>
</dbReference>
<keyword evidence="7" id="KW-1185">Reference proteome</keyword>
<organism evidence="6 7">
    <name type="scientific">Monilinia fructicola</name>
    <name type="common">Brown rot fungus</name>
    <name type="synonym">Ciboria fructicola</name>
    <dbReference type="NCBI Taxonomy" id="38448"/>
    <lineage>
        <taxon>Eukaryota</taxon>
        <taxon>Fungi</taxon>
        <taxon>Dikarya</taxon>
        <taxon>Ascomycota</taxon>
        <taxon>Pezizomycotina</taxon>
        <taxon>Leotiomycetes</taxon>
        <taxon>Helotiales</taxon>
        <taxon>Sclerotiniaceae</taxon>
        <taxon>Monilinia</taxon>
    </lineage>
</organism>
<comment type="similarity">
    <text evidence="1">Belongs to the type-B carboxylesterase/lipase family.</text>
</comment>
<dbReference type="Gene3D" id="3.40.50.1820">
    <property type="entry name" value="alpha/beta hydrolase"/>
    <property type="match status" value="1"/>
</dbReference>
<gene>
    <name evidence="6" type="ORF">EYC84_011915</name>
</gene>
<dbReference type="EMBL" id="VICG01000016">
    <property type="protein sequence ID" value="KAA8563906.1"/>
    <property type="molecule type" value="Genomic_DNA"/>
</dbReference>
<accession>A0A5M9J8E2</accession>
<evidence type="ECO:0000313" key="6">
    <source>
        <dbReference type="EMBL" id="KAA8563906.1"/>
    </source>
</evidence>
<dbReference type="InterPro" id="IPR003439">
    <property type="entry name" value="ABC_transporter-like_ATP-bd"/>
</dbReference>
<dbReference type="VEuPathDB" id="FungiDB:MFRU_017g01540"/>
<feature type="domain" description="ABC transporter" evidence="5">
    <location>
        <begin position="885"/>
        <end position="1110"/>
    </location>
</feature>
<dbReference type="Proteomes" id="UP000322873">
    <property type="component" value="Unassembled WGS sequence"/>
</dbReference>
<dbReference type="PROSITE" id="PS00122">
    <property type="entry name" value="CARBOXYLESTERASE_B_1"/>
    <property type="match status" value="1"/>
</dbReference>
<dbReference type="GO" id="GO:0005524">
    <property type="term" value="F:ATP binding"/>
    <property type="evidence" value="ECO:0007669"/>
    <property type="project" value="UniProtKB-KW"/>
</dbReference>
<comment type="caution">
    <text evidence="6">The sequence shown here is derived from an EMBL/GenBank/DDBJ whole genome shotgun (WGS) entry which is preliminary data.</text>
</comment>
<evidence type="ECO:0000259" key="5">
    <source>
        <dbReference type="PROSITE" id="PS50893"/>
    </source>
</evidence>
<dbReference type="InterPro" id="IPR019826">
    <property type="entry name" value="Carboxylesterase_B_AS"/>
</dbReference>
<dbReference type="InterPro" id="IPR027417">
    <property type="entry name" value="P-loop_NTPase"/>
</dbReference>
<dbReference type="Gene3D" id="3.40.50.300">
    <property type="entry name" value="P-loop containing nucleotide triphosphate hydrolases"/>
    <property type="match status" value="1"/>
</dbReference>
<evidence type="ECO:0000256" key="3">
    <source>
        <dbReference type="ARBA" id="ARBA00022801"/>
    </source>
</evidence>
<dbReference type="SMART" id="SM00382">
    <property type="entry name" value="AAA"/>
    <property type="match status" value="1"/>
</dbReference>
<dbReference type="FunFam" id="3.40.50.300:FF:001332">
    <property type="entry name" value="Similar to ABC transporter"/>
    <property type="match status" value="1"/>
</dbReference>
<keyword evidence="3" id="KW-0378">Hydrolase</keyword>
<dbReference type="CDD" id="cd00267">
    <property type="entry name" value="ABC_ATPase"/>
    <property type="match status" value="1"/>
</dbReference>